<dbReference type="InterPro" id="IPR050287">
    <property type="entry name" value="MTA/SAH_deaminase"/>
</dbReference>
<dbReference type="Gene3D" id="3.20.20.140">
    <property type="entry name" value="Metal-dependent hydrolases"/>
    <property type="match status" value="1"/>
</dbReference>
<protein>
    <submittedName>
        <fullName evidence="4">Amidohydrolase family protein</fullName>
    </submittedName>
</protein>
<evidence type="ECO:0000313" key="5">
    <source>
        <dbReference type="Proteomes" id="UP000184485"/>
    </source>
</evidence>
<comment type="similarity">
    <text evidence="1">Belongs to the metallo-dependent hydrolases superfamily. ATZ/TRZ family.</text>
</comment>
<dbReference type="OrthoDB" id="9796020at2"/>
<name>A0A1M5FZD9_9HYPH</name>
<dbReference type="SUPFAM" id="SSF51338">
    <property type="entry name" value="Composite domain of metallo-dependent hydrolases"/>
    <property type="match status" value="1"/>
</dbReference>
<dbReference type="AlphaFoldDB" id="A0A1M5FZD9"/>
<dbReference type="InterPro" id="IPR006680">
    <property type="entry name" value="Amidohydro-rel"/>
</dbReference>
<evidence type="ECO:0000313" key="4">
    <source>
        <dbReference type="EMBL" id="SHF96910.1"/>
    </source>
</evidence>
<dbReference type="InterPro" id="IPR011059">
    <property type="entry name" value="Metal-dep_hydrolase_composite"/>
</dbReference>
<dbReference type="PANTHER" id="PTHR43794">
    <property type="entry name" value="AMINOHYDROLASE SSNA-RELATED"/>
    <property type="match status" value="1"/>
</dbReference>
<dbReference type="SUPFAM" id="SSF51556">
    <property type="entry name" value="Metallo-dependent hydrolases"/>
    <property type="match status" value="1"/>
</dbReference>
<dbReference type="Gene3D" id="2.30.40.10">
    <property type="entry name" value="Urease, subunit C, domain 1"/>
    <property type="match status" value="1"/>
</dbReference>
<accession>A0A1M5FZD9</accession>
<dbReference type="GO" id="GO:0016810">
    <property type="term" value="F:hydrolase activity, acting on carbon-nitrogen (but not peptide) bonds"/>
    <property type="evidence" value="ECO:0007669"/>
    <property type="project" value="InterPro"/>
</dbReference>
<dbReference type="RefSeq" id="WP_073054662.1">
    <property type="nucleotide sequence ID" value="NZ_FQUP01000003.1"/>
</dbReference>
<organism evidence="4 5">
    <name type="scientific">Kaistia soli DSM 19436</name>
    <dbReference type="NCBI Taxonomy" id="1122133"/>
    <lineage>
        <taxon>Bacteria</taxon>
        <taxon>Pseudomonadati</taxon>
        <taxon>Pseudomonadota</taxon>
        <taxon>Alphaproteobacteria</taxon>
        <taxon>Hyphomicrobiales</taxon>
        <taxon>Kaistiaceae</taxon>
        <taxon>Kaistia</taxon>
    </lineage>
</organism>
<evidence type="ECO:0000256" key="1">
    <source>
        <dbReference type="ARBA" id="ARBA00006745"/>
    </source>
</evidence>
<dbReference type="Pfam" id="PF01979">
    <property type="entry name" value="Amidohydro_1"/>
    <property type="match status" value="1"/>
</dbReference>
<evidence type="ECO:0000259" key="3">
    <source>
        <dbReference type="Pfam" id="PF01979"/>
    </source>
</evidence>
<dbReference type="EMBL" id="FQUP01000003">
    <property type="protein sequence ID" value="SHF96910.1"/>
    <property type="molecule type" value="Genomic_DNA"/>
</dbReference>
<dbReference type="Proteomes" id="UP000184485">
    <property type="component" value="Unassembled WGS sequence"/>
</dbReference>
<sequence length="501" mass="53056">MSRTVITGGLVADLASGTATARDLLVENGRLAAIAEPGGLDAGDAARHDASERLILPGFVNSHTHGHANLAKGVADRWTLEASLTNGPWMGGARDVETIYLSTLIGALDMLSKGCTACFDLVYEFPRPTVGGFMAVARAYADAGVKAVLAPMVADKTLFTAIPGLAASLPQDLRESVGRFALDGGDATIEAVEAIIAERANLPAGIALALAPTIPHHCSEHFLLRHGELAEQHGLPVHMHVAESRLQASVARDLWGQSPVAYLAERGVLGPHFIAAHAVWLDAADLDLLAAHRCRIAHIPASNFRLGAGIAHVRPMLERGICVGLATDGANSSDALSMPQAIRLASYASRIFDAPREDWLGAGETLRLATEGGADLLGLPRAGRIEVGAAADLAFFDLGHIDFLPLIDPLNQVVTAADSGSIADVMVDGDLVIRDRRPTRIDRMDLRARVGEAVARLDPSLTEARTLAGRLEPHVVAFARSQRHKPLPINRFLSVEGKDRS</sequence>
<evidence type="ECO:0000256" key="2">
    <source>
        <dbReference type="ARBA" id="ARBA00022801"/>
    </source>
</evidence>
<reference evidence="4 5" key="1">
    <citation type="submission" date="2016-11" db="EMBL/GenBank/DDBJ databases">
        <authorList>
            <person name="Jaros S."/>
            <person name="Januszkiewicz K."/>
            <person name="Wedrychowicz H."/>
        </authorList>
    </citation>
    <scope>NUCLEOTIDE SEQUENCE [LARGE SCALE GENOMIC DNA]</scope>
    <source>
        <strain evidence="4 5">DSM 19436</strain>
    </source>
</reference>
<dbReference type="STRING" id="1122133.SAMN02745157_3230"/>
<feature type="domain" description="Amidohydrolase-related" evidence="3">
    <location>
        <begin position="55"/>
        <end position="432"/>
    </location>
</feature>
<proteinExistence type="inferred from homology"/>
<keyword evidence="5" id="KW-1185">Reference proteome</keyword>
<dbReference type="InterPro" id="IPR032466">
    <property type="entry name" value="Metal_Hydrolase"/>
</dbReference>
<keyword evidence="2 4" id="KW-0378">Hydrolase</keyword>
<dbReference type="PANTHER" id="PTHR43794:SF11">
    <property type="entry name" value="AMIDOHYDROLASE-RELATED DOMAIN-CONTAINING PROTEIN"/>
    <property type="match status" value="1"/>
</dbReference>
<gene>
    <name evidence="4" type="ORF">SAMN02745157_3230</name>
</gene>